<dbReference type="PROSITE" id="PS50937">
    <property type="entry name" value="HTH_MERR_2"/>
    <property type="match status" value="1"/>
</dbReference>
<dbReference type="Proteomes" id="UP000071778">
    <property type="component" value="Chromosome"/>
</dbReference>
<reference evidence="6 7" key="1">
    <citation type="submission" date="2015-11" db="EMBL/GenBank/DDBJ databases">
        <title>Exploring the genomic traits of fungus-feeding bacterial genus Collimonas.</title>
        <authorList>
            <person name="Song C."/>
            <person name="Schmidt R."/>
            <person name="de Jager V."/>
            <person name="Krzyzanowska D."/>
            <person name="Jongedijk E."/>
            <person name="Cankar K."/>
            <person name="Beekwilder J."/>
            <person name="van Veen A."/>
            <person name="de Boer W."/>
            <person name="van Veen J.A."/>
            <person name="Garbeva P."/>
        </authorList>
    </citation>
    <scope>NUCLEOTIDE SEQUENCE [LARGE SCALE GENOMIC DNA]</scope>
    <source>
        <strain evidence="6 7">Ter282</strain>
    </source>
</reference>
<dbReference type="Gene3D" id="1.10.1660.10">
    <property type="match status" value="1"/>
</dbReference>
<evidence type="ECO:0000256" key="4">
    <source>
        <dbReference type="SAM" id="Coils"/>
    </source>
</evidence>
<keyword evidence="7" id="KW-1185">Reference proteome</keyword>
<keyword evidence="3" id="KW-0804">Transcription</keyword>
<dbReference type="RefSeq" id="WP_061533350.1">
    <property type="nucleotide sequence ID" value="NZ_CP013233.1"/>
</dbReference>
<evidence type="ECO:0000259" key="5">
    <source>
        <dbReference type="PROSITE" id="PS50937"/>
    </source>
</evidence>
<dbReference type="PATRIC" id="fig|279058.17.peg.2380"/>
<dbReference type="InterPro" id="IPR009061">
    <property type="entry name" value="DNA-bd_dom_put_sf"/>
</dbReference>
<evidence type="ECO:0000256" key="3">
    <source>
        <dbReference type="ARBA" id="ARBA00023163"/>
    </source>
</evidence>
<keyword evidence="1" id="KW-0805">Transcription regulation</keyword>
<dbReference type="GO" id="GO:0003677">
    <property type="term" value="F:DNA binding"/>
    <property type="evidence" value="ECO:0007669"/>
    <property type="project" value="UniProtKB-KW"/>
</dbReference>
<dbReference type="EMBL" id="CP013235">
    <property type="protein sequence ID" value="AMP09963.1"/>
    <property type="molecule type" value="Genomic_DNA"/>
</dbReference>
<dbReference type="PANTHER" id="PTHR30204:SF94">
    <property type="entry name" value="HEAVY METAL-DEPENDENT TRANSCRIPTIONAL REGULATOR HI_0293-RELATED"/>
    <property type="match status" value="1"/>
</dbReference>
<dbReference type="InterPro" id="IPR047057">
    <property type="entry name" value="MerR_fam"/>
</dbReference>
<organism evidence="6 7">
    <name type="scientific">Collimonas arenae</name>
    <dbReference type="NCBI Taxonomy" id="279058"/>
    <lineage>
        <taxon>Bacteria</taxon>
        <taxon>Pseudomonadati</taxon>
        <taxon>Pseudomonadota</taxon>
        <taxon>Betaproteobacteria</taxon>
        <taxon>Burkholderiales</taxon>
        <taxon>Oxalobacteraceae</taxon>
        <taxon>Collimonas</taxon>
    </lineage>
</organism>
<gene>
    <name evidence="6" type="ORF">CAter282_2209</name>
</gene>
<dbReference type="SMART" id="SM00422">
    <property type="entry name" value="HTH_MERR"/>
    <property type="match status" value="1"/>
</dbReference>
<dbReference type="InterPro" id="IPR000551">
    <property type="entry name" value="MerR-type_HTH_dom"/>
</dbReference>
<evidence type="ECO:0000256" key="1">
    <source>
        <dbReference type="ARBA" id="ARBA00023015"/>
    </source>
</evidence>
<dbReference type="PROSITE" id="PS00552">
    <property type="entry name" value="HTH_MERR_1"/>
    <property type="match status" value="1"/>
</dbReference>
<feature type="coiled-coil region" evidence="4">
    <location>
        <begin position="79"/>
        <end position="113"/>
    </location>
</feature>
<dbReference type="SUPFAM" id="SSF46955">
    <property type="entry name" value="Putative DNA-binding domain"/>
    <property type="match status" value="1"/>
</dbReference>
<dbReference type="OrthoDB" id="5297305at2"/>
<sequence length="137" mass="15127">MKIGELADQTGLAPSAIRYYEHSGLLPKATRGANGYRVYAETAVERLRLIQMAQNLGFSLDALRNVFASGEDFSKEDLLAGLDRRLGEIEQLMRTLRDQRQELRALRSTLTEAWAQGECFKAAGPLNGKLAKSGQAN</sequence>
<keyword evidence="4" id="KW-0175">Coiled coil</keyword>
<proteinExistence type="predicted"/>
<protein>
    <submittedName>
        <fullName evidence="6">MerR regulatory family protein</fullName>
    </submittedName>
</protein>
<dbReference type="AlphaFoldDB" id="A0A127QIU5"/>
<dbReference type="GO" id="GO:0003700">
    <property type="term" value="F:DNA-binding transcription factor activity"/>
    <property type="evidence" value="ECO:0007669"/>
    <property type="project" value="InterPro"/>
</dbReference>
<evidence type="ECO:0000256" key="2">
    <source>
        <dbReference type="ARBA" id="ARBA00023125"/>
    </source>
</evidence>
<accession>A0A127QIU5</accession>
<dbReference type="PRINTS" id="PR00040">
    <property type="entry name" value="HTHMERR"/>
</dbReference>
<evidence type="ECO:0000313" key="6">
    <source>
        <dbReference type="EMBL" id="AMP09963.1"/>
    </source>
</evidence>
<dbReference type="PANTHER" id="PTHR30204">
    <property type="entry name" value="REDOX-CYCLING DRUG-SENSING TRANSCRIPTIONAL ACTIVATOR SOXR"/>
    <property type="match status" value="1"/>
</dbReference>
<name>A0A127QIU5_9BURK</name>
<keyword evidence="2" id="KW-0238">DNA-binding</keyword>
<feature type="domain" description="HTH merR-type" evidence="5">
    <location>
        <begin position="1"/>
        <end position="69"/>
    </location>
</feature>
<evidence type="ECO:0000313" key="7">
    <source>
        <dbReference type="Proteomes" id="UP000071778"/>
    </source>
</evidence>
<dbReference type="Pfam" id="PF13411">
    <property type="entry name" value="MerR_1"/>
    <property type="match status" value="1"/>
</dbReference>